<protein>
    <submittedName>
        <fullName evidence="1">Uncharacterized protein</fullName>
    </submittedName>
</protein>
<dbReference type="AlphaFoldDB" id="A0A0K2TV65"/>
<name>A0A0K2TV65_LEPSM</name>
<sequence>SLPTNRHPCLGLNRFKRGIHAKFQPLRFNGEETYKGRTHIFFICI</sequence>
<evidence type="ECO:0000313" key="1">
    <source>
        <dbReference type="EMBL" id="CDW29928.1"/>
    </source>
</evidence>
<organism evidence="1">
    <name type="scientific">Lepeophtheirus salmonis</name>
    <name type="common">Salmon louse</name>
    <name type="synonym">Caligus salmonis</name>
    <dbReference type="NCBI Taxonomy" id="72036"/>
    <lineage>
        <taxon>Eukaryota</taxon>
        <taxon>Metazoa</taxon>
        <taxon>Ecdysozoa</taxon>
        <taxon>Arthropoda</taxon>
        <taxon>Crustacea</taxon>
        <taxon>Multicrustacea</taxon>
        <taxon>Hexanauplia</taxon>
        <taxon>Copepoda</taxon>
        <taxon>Siphonostomatoida</taxon>
        <taxon>Caligidae</taxon>
        <taxon>Lepeophtheirus</taxon>
    </lineage>
</organism>
<proteinExistence type="predicted"/>
<accession>A0A0K2TV65</accession>
<feature type="non-terminal residue" evidence="1">
    <location>
        <position position="1"/>
    </location>
</feature>
<dbReference type="EMBL" id="HACA01012567">
    <property type="protein sequence ID" value="CDW29928.1"/>
    <property type="molecule type" value="Transcribed_RNA"/>
</dbReference>
<reference evidence="1" key="1">
    <citation type="submission" date="2014-05" db="EMBL/GenBank/DDBJ databases">
        <authorList>
            <person name="Chronopoulou M."/>
        </authorList>
    </citation>
    <scope>NUCLEOTIDE SEQUENCE</scope>
    <source>
        <tissue evidence="1">Whole organism</tissue>
    </source>
</reference>